<gene>
    <name evidence="2" type="ORF">RRG08_026676</name>
</gene>
<evidence type="ECO:0000313" key="2">
    <source>
        <dbReference type="EMBL" id="KAK3796421.1"/>
    </source>
</evidence>
<keyword evidence="3" id="KW-1185">Reference proteome</keyword>
<name>A0AAE1B050_9GAST</name>
<comment type="caution">
    <text evidence="2">The sequence shown here is derived from an EMBL/GenBank/DDBJ whole genome shotgun (WGS) entry which is preliminary data.</text>
</comment>
<organism evidence="2 3">
    <name type="scientific">Elysia crispata</name>
    <name type="common">lettuce slug</name>
    <dbReference type="NCBI Taxonomy" id="231223"/>
    <lineage>
        <taxon>Eukaryota</taxon>
        <taxon>Metazoa</taxon>
        <taxon>Spiralia</taxon>
        <taxon>Lophotrochozoa</taxon>
        <taxon>Mollusca</taxon>
        <taxon>Gastropoda</taxon>
        <taxon>Heterobranchia</taxon>
        <taxon>Euthyneura</taxon>
        <taxon>Panpulmonata</taxon>
        <taxon>Sacoglossa</taxon>
        <taxon>Placobranchoidea</taxon>
        <taxon>Plakobranchidae</taxon>
        <taxon>Elysia</taxon>
    </lineage>
</organism>
<feature type="compositionally biased region" description="Basic and acidic residues" evidence="1">
    <location>
        <begin position="262"/>
        <end position="275"/>
    </location>
</feature>
<evidence type="ECO:0000313" key="3">
    <source>
        <dbReference type="Proteomes" id="UP001283361"/>
    </source>
</evidence>
<feature type="region of interest" description="Disordered" evidence="1">
    <location>
        <begin position="288"/>
        <end position="310"/>
    </location>
</feature>
<accession>A0AAE1B050</accession>
<feature type="compositionally biased region" description="Low complexity" evidence="1">
    <location>
        <begin position="292"/>
        <end position="302"/>
    </location>
</feature>
<dbReference type="Proteomes" id="UP001283361">
    <property type="component" value="Unassembled WGS sequence"/>
</dbReference>
<feature type="compositionally biased region" description="Basic and acidic residues" evidence="1">
    <location>
        <begin position="87"/>
        <end position="101"/>
    </location>
</feature>
<feature type="compositionally biased region" description="Polar residues" evidence="1">
    <location>
        <begin position="74"/>
        <end position="86"/>
    </location>
</feature>
<dbReference type="EMBL" id="JAWDGP010000883">
    <property type="protein sequence ID" value="KAK3796421.1"/>
    <property type="molecule type" value="Genomic_DNA"/>
</dbReference>
<sequence>MRLPCNNRQDKESFVTKSYSFQPLVIHSSDLWLGGNPANKQVQQRLLRFHQTRAITSPWLSSFRQELDRDRHSAAQTKLEQPQGVSRTDKSEALSKENPTDHLSLFDDKSDEFPAWLESIRHKRRQLQEYLARSVVKSRNRLEKDRLRESYLGPHICAPTWLVHILESGISLTLIPTFLADDECRTGDGDVTSRQKLKLGLSTARAISHYRKLRYSPLALSEPAILLSEEVFSPLSTPSGYEEHKCAVGDINAESNQSVQEEIEHSPGRSDKRHPTELCHVARRSSSNTGFADLSSDDASSSIETQTGARLQDPLRDLRASFSMRLNTRVRPLVTLSAAVTECRERRVVISGCFQTLPWGYLPFQLVVFPQYDTTAKLPGINGIFLRKSMTSSARLRWKFQSQIST</sequence>
<evidence type="ECO:0000256" key="1">
    <source>
        <dbReference type="SAM" id="MobiDB-lite"/>
    </source>
</evidence>
<reference evidence="2" key="1">
    <citation type="journal article" date="2023" name="G3 (Bethesda)">
        <title>A reference genome for the long-term kleptoplast-retaining sea slug Elysia crispata morphotype clarki.</title>
        <authorList>
            <person name="Eastman K.E."/>
            <person name="Pendleton A.L."/>
            <person name="Shaikh M.A."/>
            <person name="Suttiyut T."/>
            <person name="Ogas R."/>
            <person name="Tomko P."/>
            <person name="Gavelis G."/>
            <person name="Widhalm J.R."/>
            <person name="Wisecaver J.H."/>
        </authorList>
    </citation>
    <scope>NUCLEOTIDE SEQUENCE</scope>
    <source>
        <strain evidence="2">ECLA1</strain>
    </source>
</reference>
<dbReference type="AlphaFoldDB" id="A0AAE1B050"/>
<feature type="region of interest" description="Disordered" evidence="1">
    <location>
        <begin position="256"/>
        <end position="275"/>
    </location>
</feature>
<proteinExistence type="predicted"/>
<protein>
    <submittedName>
        <fullName evidence="2">Uncharacterized protein</fullName>
    </submittedName>
</protein>
<feature type="region of interest" description="Disordered" evidence="1">
    <location>
        <begin position="71"/>
        <end position="101"/>
    </location>
</feature>